<proteinExistence type="predicted"/>
<gene>
    <name evidence="1" type="ORF">C942_00484</name>
</gene>
<organism evidence="1 2">
    <name type="scientific">Photobacterium marinum</name>
    <dbReference type="NCBI Taxonomy" id="1056511"/>
    <lineage>
        <taxon>Bacteria</taxon>
        <taxon>Pseudomonadati</taxon>
        <taxon>Pseudomonadota</taxon>
        <taxon>Gammaproteobacteria</taxon>
        <taxon>Vibrionales</taxon>
        <taxon>Vibrionaceae</taxon>
        <taxon>Photobacterium</taxon>
    </lineage>
</organism>
<dbReference type="Proteomes" id="UP000011134">
    <property type="component" value="Unassembled WGS sequence"/>
</dbReference>
<sequence>MEAQNVTNEHRQQKHIGVLIKDIHSETFERIESDVFDNSTVNKTNAYKIIFRLFHSNPDKKRMIEKIKTVRLDDGSYKQQLRSFEVGNEIECVPLSPSTPIKSLKNRIRENKANKDAAAYKNGVTAYKKIKKYLADINDTTSIVTLGTLKTRRKQCTELGENNKTFNEACVVFVMLNDGSSMVTLFLGDYTYDISMTAYVDNNTAANKGKLVAKGTWRNSEQDLEDDEEW</sequence>
<comment type="caution">
    <text evidence="1">The sequence shown here is derived from an EMBL/GenBank/DDBJ whole genome shotgun (WGS) entry which is preliminary data.</text>
</comment>
<name>L8JF44_9GAMM</name>
<dbReference type="RefSeq" id="WP_007465085.1">
    <property type="nucleotide sequence ID" value="NZ_AMZO01000013.1"/>
</dbReference>
<dbReference type="PATRIC" id="fig|1056511.3.peg.1973"/>
<dbReference type="AlphaFoldDB" id="L8JF44"/>
<protein>
    <submittedName>
        <fullName evidence="1">Uncharacterized protein</fullName>
    </submittedName>
</protein>
<dbReference type="EMBL" id="AMZO01000013">
    <property type="protein sequence ID" value="ELR66042.1"/>
    <property type="molecule type" value="Genomic_DNA"/>
</dbReference>
<evidence type="ECO:0000313" key="1">
    <source>
        <dbReference type="EMBL" id="ELR66042.1"/>
    </source>
</evidence>
<evidence type="ECO:0000313" key="2">
    <source>
        <dbReference type="Proteomes" id="UP000011134"/>
    </source>
</evidence>
<keyword evidence="2" id="KW-1185">Reference proteome</keyword>
<accession>L8JF44</accession>
<reference evidence="1 2" key="1">
    <citation type="submission" date="2012-12" db="EMBL/GenBank/DDBJ databases">
        <title>Genome Assembly of Photobacterium sp. AK15.</title>
        <authorList>
            <person name="Khatri I."/>
            <person name="Vaidya B."/>
            <person name="Srinivas T.N.R."/>
            <person name="Subramanian S."/>
            <person name="Pinnaka A."/>
        </authorList>
    </citation>
    <scope>NUCLEOTIDE SEQUENCE [LARGE SCALE GENOMIC DNA]</scope>
    <source>
        <strain evidence="1 2">AK15</strain>
    </source>
</reference>